<gene>
    <name evidence="4" type="ORF">ACFQ2O_10925</name>
</gene>
<keyword evidence="5" id="KW-1185">Reference proteome</keyword>
<sequence length="190" mass="21756">MEQIAEKKKAILETTLELIKEHGFHGTPMSLVAKKAGVAAGTIYHYFESKDELICEVFSYIMQKATLALHQGGLAEMSYKDKFFNLWVNLYEFYRNNPNVLVFFEQFVNSPYNAIIGHGCQDQIRTYLFNFLAEGVSKGYLRSVNPEVLSVLVLGNVITTAKIMRLQHVKINDEELQQIREIIWDGMAAR</sequence>
<keyword evidence="1 2" id="KW-0238">DNA-binding</keyword>
<dbReference type="InterPro" id="IPR054422">
    <property type="entry name" value="TetR-like_HI_0893_C"/>
</dbReference>
<dbReference type="EMBL" id="JBHTLD010000088">
    <property type="protein sequence ID" value="MFD1186719.1"/>
    <property type="molecule type" value="Genomic_DNA"/>
</dbReference>
<dbReference type="PRINTS" id="PR00455">
    <property type="entry name" value="HTHTETR"/>
</dbReference>
<evidence type="ECO:0000313" key="5">
    <source>
        <dbReference type="Proteomes" id="UP001597094"/>
    </source>
</evidence>
<feature type="domain" description="HTH tetR-type" evidence="3">
    <location>
        <begin position="5"/>
        <end position="65"/>
    </location>
</feature>
<reference evidence="5" key="1">
    <citation type="journal article" date="2019" name="Int. J. Syst. Evol. Microbiol.">
        <title>The Global Catalogue of Microorganisms (GCM) 10K type strain sequencing project: providing services to taxonomists for standard genome sequencing and annotation.</title>
        <authorList>
            <consortium name="The Broad Institute Genomics Platform"/>
            <consortium name="The Broad Institute Genome Sequencing Center for Infectious Disease"/>
            <person name="Wu L."/>
            <person name="Ma J."/>
        </authorList>
    </citation>
    <scope>NUCLEOTIDE SEQUENCE [LARGE SCALE GENOMIC DNA]</scope>
    <source>
        <strain evidence="5">JCM 31319</strain>
    </source>
</reference>
<dbReference type="SUPFAM" id="SSF48498">
    <property type="entry name" value="Tetracyclin repressor-like, C-terminal domain"/>
    <property type="match status" value="1"/>
</dbReference>
<dbReference type="Pfam" id="PF00440">
    <property type="entry name" value="TetR_N"/>
    <property type="match status" value="1"/>
</dbReference>
<name>A0ABW3SPI6_9BACT</name>
<dbReference type="PROSITE" id="PS50977">
    <property type="entry name" value="HTH_TETR_2"/>
    <property type="match status" value="1"/>
</dbReference>
<dbReference type="SUPFAM" id="SSF46689">
    <property type="entry name" value="Homeodomain-like"/>
    <property type="match status" value="1"/>
</dbReference>
<organism evidence="4 5">
    <name type="scientific">Pontibacter rugosus</name>
    <dbReference type="NCBI Taxonomy" id="1745966"/>
    <lineage>
        <taxon>Bacteria</taxon>
        <taxon>Pseudomonadati</taxon>
        <taxon>Bacteroidota</taxon>
        <taxon>Cytophagia</taxon>
        <taxon>Cytophagales</taxon>
        <taxon>Hymenobacteraceae</taxon>
        <taxon>Pontibacter</taxon>
    </lineage>
</organism>
<dbReference type="Pfam" id="PF22604">
    <property type="entry name" value="TetR_HI_0893_C"/>
    <property type="match status" value="1"/>
</dbReference>
<dbReference type="InterPro" id="IPR001647">
    <property type="entry name" value="HTH_TetR"/>
</dbReference>
<dbReference type="PANTHER" id="PTHR30055">
    <property type="entry name" value="HTH-TYPE TRANSCRIPTIONAL REGULATOR RUTR"/>
    <property type="match status" value="1"/>
</dbReference>
<proteinExistence type="predicted"/>
<evidence type="ECO:0000259" key="3">
    <source>
        <dbReference type="PROSITE" id="PS50977"/>
    </source>
</evidence>
<dbReference type="InterPro" id="IPR009057">
    <property type="entry name" value="Homeodomain-like_sf"/>
</dbReference>
<dbReference type="RefSeq" id="WP_377527231.1">
    <property type="nucleotide sequence ID" value="NZ_JBHTLD010000088.1"/>
</dbReference>
<feature type="DNA-binding region" description="H-T-H motif" evidence="2">
    <location>
        <begin position="28"/>
        <end position="47"/>
    </location>
</feature>
<dbReference type="Proteomes" id="UP001597094">
    <property type="component" value="Unassembled WGS sequence"/>
</dbReference>
<dbReference type="PANTHER" id="PTHR30055:SF207">
    <property type="entry name" value="HTH-TYPE TRANSCRIPTIONAL REPRESSOR FATR"/>
    <property type="match status" value="1"/>
</dbReference>
<dbReference type="InterPro" id="IPR050109">
    <property type="entry name" value="HTH-type_TetR-like_transc_reg"/>
</dbReference>
<evidence type="ECO:0000313" key="4">
    <source>
        <dbReference type="EMBL" id="MFD1186719.1"/>
    </source>
</evidence>
<dbReference type="InterPro" id="IPR036271">
    <property type="entry name" value="Tet_transcr_reg_TetR-rel_C_sf"/>
</dbReference>
<comment type="caution">
    <text evidence="4">The sequence shown here is derived from an EMBL/GenBank/DDBJ whole genome shotgun (WGS) entry which is preliminary data.</text>
</comment>
<evidence type="ECO:0000256" key="2">
    <source>
        <dbReference type="PROSITE-ProRule" id="PRU00335"/>
    </source>
</evidence>
<evidence type="ECO:0000256" key="1">
    <source>
        <dbReference type="ARBA" id="ARBA00023125"/>
    </source>
</evidence>
<dbReference type="Gene3D" id="1.10.357.10">
    <property type="entry name" value="Tetracycline Repressor, domain 2"/>
    <property type="match status" value="1"/>
</dbReference>
<protein>
    <submittedName>
        <fullName evidence="4">TetR/AcrR family transcriptional regulator</fullName>
    </submittedName>
</protein>
<accession>A0ABW3SPI6</accession>